<proteinExistence type="predicted"/>
<organism evidence="1 2">
    <name type="scientific">Cardidatus Bartonella washoeensis 085-0475</name>
    <dbReference type="NCBI Taxonomy" id="1094564"/>
    <lineage>
        <taxon>Bacteria</taxon>
        <taxon>Pseudomonadati</taxon>
        <taxon>Pseudomonadota</taxon>
        <taxon>Alphaproteobacteria</taxon>
        <taxon>Hyphomicrobiales</taxon>
        <taxon>Bartonellaceae</taxon>
        <taxon>Bartonella</taxon>
    </lineage>
</organism>
<gene>
    <name evidence="1" type="ORF">MCW_00198</name>
</gene>
<dbReference type="EMBL" id="AILX01000005">
    <property type="protein sequence ID" value="EJF86302.1"/>
    <property type="molecule type" value="Genomic_DNA"/>
</dbReference>
<reference evidence="1 2" key="1">
    <citation type="submission" date="2012-03" db="EMBL/GenBank/DDBJ databases">
        <title>The Genome Sequence of Bartonella washoensis 085-0475.</title>
        <authorList>
            <consortium name="The Broad Institute Genome Sequencing Platform"/>
            <consortium name="The Broad Institute Genome Sequencing Center for Infectious Disease"/>
            <person name="Feldgarden M."/>
            <person name="Kirby J."/>
            <person name="Kosoy M."/>
            <person name="Birtles R."/>
            <person name="Probert W.S."/>
            <person name="Chiaraviglio L."/>
            <person name="Young S.K."/>
            <person name="Zeng Q."/>
            <person name="Gargeya S."/>
            <person name="Fitzgerald M."/>
            <person name="Haas B."/>
            <person name="Abouelleil A."/>
            <person name="Alvarado L."/>
            <person name="Arachchi H.M."/>
            <person name="Berlin A."/>
            <person name="Chapman S.B."/>
            <person name="Gearin G."/>
            <person name="Goldberg J."/>
            <person name="Griggs A."/>
            <person name="Gujja S."/>
            <person name="Hansen M."/>
            <person name="Heiman D."/>
            <person name="Howarth C."/>
            <person name="Larimer J."/>
            <person name="Lui A."/>
            <person name="MacDonald P.J.P."/>
            <person name="McCowen C."/>
            <person name="Montmayeur A."/>
            <person name="Murphy C."/>
            <person name="Neiman D."/>
            <person name="Pearson M."/>
            <person name="Priest M."/>
            <person name="Roberts A."/>
            <person name="Saif S."/>
            <person name="Shea T."/>
            <person name="Sisk P."/>
            <person name="Stolte C."/>
            <person name="Sykes S."/>
            <person name="Wortman J."/>
            <person name="Nusbaum C."/>
            <person name="Birren B."/>
        </authorList>
    </citation>
    <scope>NUCLEOTIDE SEQUENCE [LARGE SCALE GENOMIC DNA]</scope>
    <source>
        <strain evidence="1 2">085-0475</strain>
    </source>
</reference>
<sequence length="95" mass="11348">MCFCNAEVYNYAEIFENSKIYDNTLVYGYTKIRKIYCNAELYDCEDFRNDEEIHICRFILHDAKEANKNDAGKEGWRSFHRAFFLKSVVFLHLGK</sequence>
<accession>J1JNG6</accession>
<name>J1JNG6_9HYPH</name>
<protein>
    <submittedName>
        <fullName evidence="1">Uncharacterized protein</fullName>
    </submittedName>
</protein>
<dbReference type="PATRIC" id="fig|1094564.3.peg.268"/>
<dbReference type="HOGENOM" id="CLU_2367144_0_0_5"/>
<evidence type="ECO:0000313" key="2">
    <source>
        <dbReference type="Proteomes" id="UP000002646"/>
    </source>
</evidence>
<comment type="caution">
    <text evidence="1">The sequence shown here is derived from an EMBL/GenBank/DDBJ whole genome shotgun (WGS) entry which is preliminary data.</text>
</comment>
<dbReference type="AlphaFoldDB" id="J1JNG6"/>
<evidence type="ECO:0000313" key="1">
    <source>
        <dbReference type="EMBL" id="EJF86302.1"/>
    </source>
</evidence>
<dbReference type="Proteomes" id="UP000002646">
    <property type="component" value="Unassembled WGS sequence"/>
</dbReference>